<dbReference type="Pfam" id="PF01466">
    <property type="entry name" value="Skp1"/>
    <property type="match status" value="1"/>
</dbReference>
<proteinExistence type="inferred from homology"/>
<dbReference type="InterPro" id="IPR036296">
    <property type="entry name" value="SKP1-like_dim_sf"/>
</dbReference>
<sequence>MATPNGNPDVAENNHIGNPEKKPQTIITLEARRPYISAPKNARRLSITLNNLVEDGCAGNIIPVDNVDGKTLSIVLAFLNAHAEGGPLSSSDDSAKRKFRDDFLEDEKIGVLFDVVLAANYLNIASLLELVTQKIADRIKNKSEKCVRKLFGIENDFEPEEEQKIKREYSWCWEGIDSDDTVY</sequence>
<dbReference type="Gene3D" id="3.30.710.10">
    <property type="entry name" value="Potassium Channel Kv1.1, Chain A"/>
    <property type="match status" value="1"/>
</dbReference>
<evidence type="ECO:0000259" key="5">
    <source>
        <dbReference type="Pfam" id="PF01466"/>
    </source>
</evidence>
<dbReference type="InterPro" id="IPR016897">
    <property type="entry name" value="SKP1"/>
</dbReference>
<comment type="caution">
    <text evidence="7">The sequence shown here is derived from an EMBL/GenBank/DDBJ whole genome shotgun (WGS) entry which is preliminary data.</text>
</comment>
<evidence type="ECO:0008006" key="9">
    <source>
        <dbReference type="Google" id="ProtNLM"/>
    </source>
</evidence>
<dbReference type="InterPro" id="IPR016073">
    <property type="entry name" value="Skp1_comp_POZ"/>
</dbReference>
<accession>A0ABR0XB35</accession>
<dbReference type="EMBL" id="JABTTQ020000005">
    <property type="protein sequence ID" value="KAK6156344.1"/>
    <property type="molecule type" value="Genomic_DNA"/>
</dbReference>
<dbReference type="InterPro" id="IPR016072">
    <property type="entry name" value="Skp1_comp_dimer"/>
</dbReference>
<gene>
    <name evidence="7" type="ORF">DH2020_010592</name>
</gene>
<name>A0ABR0XB35_REHGL</name>
<reference evidence="7 8" key="1">
    <citation type="journal article" date="2021" name="Comput. Struct. Biotechnol. J.">
        <title>De novo genome assembly of the potent medicinal plant Rehmannia glutinosa using nanopore technology.</title>
        <authorList>
            <person name="Ma L."/>
            <person name="Dong C."/>
            <person name="Song C."/>
            <person name="Wang X."/>
            <person name="Zheng X."/>
            <person name="Niu Y."/>
            <person name="Chen S."/>
            <person name="Feng W."/>
        </authorList>
    </citation>
    <scope>NUCLEOTIDE SEQUENCE [LARGE SCALE GENOMIC DNA]</scope>
    <source>
        <strain evidence="7">DH-2019</strain>
    </source>
</reference>
<comment type="pathway">
    <text evidence="1">Protein modification; protein ubiquitination.</text>
</comment>
<dbReference type="InterPro" id="IPR011333">
    <property type="entry name" value="SKP1/BTB/POZ_sf"/>
</dbReference>
<evidence type="ECO:0000313" key="7">
    <source>
        <dbReference type="EMBL" id="KAK6156344.1"/>
    </source>
</evidence>
<feature type="region of interest" description="Disordered" evidence="4">
    <location>
        <begin position="1"/>
        <end position="24"/>
    </location>
</feature>
<keyword evidence="3" id="KW-0833">Ubl conjugation pathway</keyword>
<evidence type="ECO:0000259" key="6">
    <source>
        <dbReference type="Pfam" id="PF03931"/>
    </source>
</evidence>
<evidence type="ECO:0000256" key="2">
    <source>
        <dbReference type="ARBA" id="ARBA00009993"/>
    </source>
</evidence>
<protein>
    <recommendedName>
        <fullName evidence="9">SKP1-like protein</fullName>
    </recommendedName>
</protein>
<dbReference type="Pfam" id="PF03931">
    <property type="entry name" value="Skp1_POZ"/>
    <property type="match status" value="1"/>
</dbReference>
<evidence type="ECO:0000256" key="3">
    <source>
        <dbReference type="ARBA" id="ARBA00022786"/>
    </source>
</evidence>
<comment type="similarity">
    <text evidence="2">Belongs to the SKP1 family.</text>
</comment>
<dbReference type="SUPFAM" id="SSF81382">
    <property type="entry name" value="Skp1 dimerisation domain-like"/>
    <property type="match status" value="1"/>
</dbReference>
<dbReference type="InterPro" id="IPR001232">
    <property type="entry name" value="SKP1-like"/>
</dbReference>
<dbReference type="SUPFAM" id="SSF54695">
    <property type="entry name" value="POZ domain"/>
    <property type="match status" value="1"/>
</dbReference>
<dbReference type="SMART" id="SM00512">
    <property type="entry name" value="Skp1"/>
    <property type="match status" value="1"/>
</dbReference>
<evidence type="ECO:0000313" key="8">
    <source>
        <dbReference type="Proteomes" id="UP001318860"/>
    </source>
</evidence>
<organism evidence="7 8">
    <name type="scientific">Rehmannia glutinosa</name>
    <name type="common">Chinese foxglove</name>
    <dbReference type="NCBI Taxonomy" id="99300"/>
    <lineage>
        <taxon>Eukaryota</taxon>
        <taxon>Viridiplantae</taxon>
        <taxon>Streptophyta</taxon>
        <taxon>Embryophyta</taxon>
        <taxon>Tracheophyta</taxon>
        <taxon>Spermatophyta</taxon>
        <taxon>Magnoliopsida</taxon>
        <taxon>eudicotyledons</taxon>
        <taxon>Gunneridae</taxon>
        <taxon>Pentapetalae</taxon>
        <taxon>asterids</taxon>
        <taxon>lamiids</taxon>
        <taxon>Lamiales</taxon>
        <taxon>Orobanchaceae</taxon>
        <taxon>Rehmannieae</taxon>
        <taxon>Rehmannia</taxon>
    </lineage>
</organism>
<keyword evidence="8" id="KW-1185">Reference proteome</keyword>
<evidence type="ECO:0000256" key="1">
    <source>
        <dbReference type="ARBA" id="ARBA00004906"/>
    </source>
</evidence>
<evidence type="ECO:0000256" key="4">
    <source>
        <dbReference type="SAM" id="MobiDB-lite"/>
    </source>
</evidence>
<dbReference type="Proteomes" id="UP001318860">
    <property type="component" value="Unassembled WGS sequence"/>
</dbReference>
<dbReference type="PANTHER" id="PTHR11165">
    <property type="entry name" value="SKP1"/>
    <property type="match status" value="1"/>
</dbReference>
<feature type="domain" description="SKP1 component dimerisation" evidence="5">
    <location>
        <begin position="126"/>
        <end position="172"/>
    </location>
</feature>
<feature type="domain" description="SKP1 component POZ" evidence="6">
    <location>
        <begin position="39"/>
        <end position="83"/>
    </location>
</feature>